<keyword evidence="6" id="KW-0653">Protein transport</keyword>
<dbReference type="RefSeq" id="WP_263545282.1">
    <property type="nucleotide sequence ID" value="NZ_JAOVZO020000014.1"/>
</dbReference>
<organism evidence="10 11">
    <name type="scientific">Tahibacter soli</name>
    <dbReference type="NCBI Taxonomy" id="2983605"/>
    <lineage>
        <taxon>Bacteria</taxon>
        <taxon>Pseudomonadati</taxon>
        <taxon>Pseudomonadota</taxon>
        <taxon>Gammaproteobacteria</taxon>
        <taxon>Lysobacterales</taxon>
        <taxon>Rhodanobacteraceae</taxon>
        <taxon>Tahibacter</taxon>
    </lineage>
</organism>
<comment type="caution">
    <text evidence="10">The sequence shown here is derived from an EMBL/GenBank/DDBJ whole genome shotgun (WGS) entry which is preliminary data.</text>
</comment>
<keyword evidence="11" id="KW-1185">Reference proteome</keyword>
<dbReference type="GO" id="GO:0015031">
    <property type="term" value="P:protein transport"/>
    <property type="evidence" value="ECO:0007669"/>
    <property type="project" value="UniProtKB-KW"/>
</dbReference>
<accession>A0A9X3YKH7</accession>
<evidence type="ECO:0000256" key="6">
    <source>
        <dbReference type="ARBA" id="ARBA00022927"/>
    </source>
</evidence>
<sequence length="198" mass="20255">MSLADGSTDAGVAARPWRAPSLDPPPPAPAPPSVAELEGIAAAARAEGYARGHEEGLAQSLGEQRRLAAQLAGVIDAFARPLGELGHDVQNVLGAAAAQIAGALLRREYVAEPALLAALVAEALAAVGDRDRKVEVRLHPDDLAAVLPLVAADPLARLAADATLARGDVRVHADNLRLDARLATRLDAVVAGLARSAP</sequence>
<feature type="compositionally biased region" description="Pro residues" evidence="8">
    <location>
        <begin position="22"/>
        <end position="32"/>
    </location>
</feature>
<dbReference type="EMBL" id="JAOVZO020000014">
    <property type="protein sequence ID" value="MDC8012865.1"/>
    <property type="molecule type" value="Genomic_DNA"/>
</dbReference>
<protein>
    <recommendedName>
        <fullName evidence="3">Flagellar assembly protein FliH</fullName>
    </recommendedName>
</protein>
<keyword evidence="4" id="KW-0813">Transport</keyword>
<dbReference type="GO" id="GO:0044781">
    <property type="term" value="P:bacterial-type flagellum organization"/>
    <property type="evidence" value="ECO:0007669"/>
    <property type="project" value="UniProtKB-KW"/>
</dbReference>
<evidence type="ECO:0000256" key="7">
    <source>
        <dbReference type="ARBA" id="ARBA00023225"/>
    </source>
</evidence>
<dbReference type="Pfam" id="PF02108">
    <property type="entry name" value="FliH"/>
    <property type="match status" value="1"/>
</dbReference>
<dbReference type="PANTHER" id="PTHR34982">
    <property type="entry name" value="YOP PROTEINS TRANSLOCATION PROTEIN L"/>
    <property type="match status" value="1"/>
</dbReference>
<proteinExistence type="inferred from homology"/>
<evidence type="ECO:0000259" key="9">
    <source>
        <dbReference type="Pfam" id="PF02108"/>
    </source>
</evidence>
<dbReference type="InterPro" id="IPR051472">
    <property type="entry name" value="T3SS_Stator/FliH"/>
</dbReference>
<evidence type="ECO:0000256" key="3">
    <source>
        <dbReference type="ARBA" id="ARBA00016507"/>
    </source>
</evidence>
<dbReference type="GO" id="GO:0005829">
    <property type="term" value="C:cytosol"/>
    <property type="evidence" value="ECO:0007669"/>
    <property type="project" value="TreeGrafter"/>
</dbReference>
<reference evidence="10" key="1">
    <citation type="submission" date="2023-02" db="EMBL/GenBank/DDBJ databases">
        <title>Tahibacter soli sp. nov. isolated from soil.</title>
        <authorList>
            <person name="Baek J.H."/>
            <person name="Lee J.K."/>
            <person name="Choi D.G."/>
            <person name="Jeon C.O."/>
        </authorList>
    </citation>
    <scope>NUCLEOTIDE SEQUENCE</scope>
    <source>
        <strain evidence="10">BL</strain>
    </source>
</reference>
<dbReference type="AlphaFoldDB" id="A0A9X3YKH7"/>
<keyword evidence="7" id="KW-1006">Bacterial flagellum protein export</keyword>
<feature type="domain" description="Flagellar assembly protein FliH/Type III secretion system HrpE" evidence="9">
    <location>
        <begin position="68"/>
        <end position="188"/>
    </location>
</feature>
<evidence type="ECO:0000256" key="5">
    <source>
        <dbReference type="ARBA" id="ARBA00022795"/>
    </source>
</evidence>
<comment type="similarity">
    <text evidence="2">Belongs to the FliH family.</text>
</comment>
<evidence type="ECO:0000256" key="4">
    <source>
        <dbReference type="ARBA" id="ARBA00022448"/>
    </source>
</evidence>
<evidence type="ECO:0000256" key="2">
    <source>
        <dbReference type="ARBA" id="ARBA00006602"/>
    </source>
</evidence>
<gene>
    <name evidence="10" type="ORF">OD750_009940</name>
</gene>
<evidence type="ECO:0000256" key="8">
    <source>
        <dbReference type="SAM" id="MobiDB-lite"/>
    </source>
</evidence>
<evidence type="ECO:0000313" key="10">
    <source>
        <dbReference type="EMBL" id="MDC8012865.1"/>
    </source>
</evidence>
<evidence type="ECO:0000256" key="1">
    <source>
        <dbReference type="ARBA" id="ARBA00003041"/>
    </source>
</evidence>
<dbReference type="PANTHER" id="PTHR34982:SF1">
    <property type="entry name" value="FLAGELLAR ASSEMBLY PROTEIN FLIH"/>
    <property type="match status" value="1"/>
</dbReference>
<dbReference type="InterPro" id="IPR018035">
    <property type="entry name" value="Flagellar_FliH/T3SS_HrpE"/>
</dbReference>
<feature type="region of interest" description="Disordered" evidence="8">
    <location>
        <begin position="1"/>
        <end position="34"/>
    </location>
</feature>
<name>A0A9X3YKH7_9GAMM</name>
<dbReference type="Proteomes" id="UP001139971">
    <property type="component" value="Unassembled WGS sequence"/>
</dbReference>
<keyword evidence="5" id="KW-1005">Bacterial flagellum biogenesis</keyword>
<comment type="function">
    <text evidence="1">Needed for flagellar regrowth and assembly.</text>
</comment>
<evidence type="ECO:0000313" key="11">
    <source>
        <dbReference type="Proteomes" id="UP001139971"/>
    </source>
</evidence>